<feature type="compositionally biased region" description="Low complexity" evidence="1">
    <location>
        <begin position="1035"/>
        <end position="1046"/>
    </location>
</feature>
<reference evidence="2" key="1">
    <citation type="submission" date="2023-06" db="EMBL/GenBank/DDBJ databases">
        <authorList>
            <consortium name="Lawrence Berkeley National Laboratory"/>
            <person name="Ahrendt S."/>
            <person name="Sahu N."/>
            <person name="Indic B."/>
            <person name="Wong-Bajracharya J."/>
            <person name="Merenyi Z."/>
            <person name="Ke H.-M."/>
            <person name="Monk M."/>
            <person name="Kocsube S."/>
            <person name="Drula E."/>
            <person name="Lipzen A."/>
            <person name="Balint B."/>
            <person name="Henrissat B."/>
            <person name="Andreopoulos B."/>
            <person name="Martin F.M."/>
            <person name="Harder C.B."/>
            <person name="Rigling D."/>
            <person name="Ford K.L."/>
            <person name="Foster G.D."/>
            <person name="Pangilinan J."/>
            <person name="Papanicolaou A."/>
            <person name="Barry K."/>
            <person name="LaButti K."/>
            <person name="Viragh M."/>
            <person name="Koriabine M."/>
            <person name="Yan M."/>
            <person name="Riley R."/>
            <person name="Champramary S."/>
            <person name="Plett K.L."/>
            <person name="Tsai I.J."/>
            <person name="Slot J."/>
            <person name="Sipos G."/>
            <person name="Plett J."/>
            <person name="Nagy L.G."/>
            <person name="Grigoriev I.V."/>
        </authorList>
    </citation>
    <scope>NUCLEOTIDE SEQUENCE</scope>
    <source>
        <strain evidence="2">FPL87.14</strain>
    </source>
</reference>
<evidence type="ECO:0000256" key="1">
    <source>
        <dbReference type="SAM" id="MobiDB-lite"/>
    </source>
</evidence>
<feature type="compositionally biased region" description="Basic residues" evidence="1">
    <location>
        <begin position="253"/>
        <end position="266"/>
    </location>
</feature>
<feature type="region of interest" description="Disordered" evidence="1">
    <location>
        <begin position="873"/>
        <end position="1053"/>
    </location>
</feature>
<sequence>MESQRPPELLAQVAATHRGRGMATLLDETYSRFALQHGYSEVWQQIQGSISAVAPRNKDAITTLLHCVTISPLILFKWARDAAPPLVQCLMYACGVDDRDKPAKLHDVERGMWSMLLGVAVGTFTAEQALLSFLQLCSTNLRDSSPVLQGSPWFDVPACLKHPRGSQTSSIEVASDAGVTPQPIDTPPVDKRPINFLRPDVLLADIATSMALGTDVSVPESNVEERLRPKHQLEAQGGLSEDTGDEKDLKVPPTKKKQKKKSKTKSKAVVSSEDEEPDAQQPIASGSEAVPLIQQKPPRLRLSKQELAQYAQKGANNEDSIWRSTFLQVHQTKGPVMAHVWPPLRTTRHVSPERTPSSKPVHQPSPPVHSQLTERDDKPVWIDAFSIAENRWIRFRIDCLKASNPFERDILESLLACRTDRPGENPPWLDRTDGYSSIAHLRYSETVKVLPLFRERSVLVTNVPQGPKKWGWNSWTARELGDLDTPIIVHESVRRVTEGSAHSIKPTVEITSTLQTVLDEGCKGATGRVLNALTLPMPDTTLQTPLFHQVASHLEACKVTRAIGSDLLSAPFPAAALSWGLATVAGAVTLPHSDFGGSAVKIQALAGCKIWFVINKCKRSEGIDSWDTFVHDFHGDSKVNKDVYECEVVLVEPGTIWFQRPNTLHAIVTETNSLIHMAFLSFAITNVEHRDMRVLLLWMMAYWKKVITEEEDLAAHEGHVPDISTRDRFLDLCALGNLLIYLPAFSSRKDRHWNDLRFAVAQYWEVASWANQHLALTGLHETGDVYEAHVAFKLLALQFGQALIDYHKAVKKSHLYEVIDNEDHLHRTWFRTDVVKLCEDVIGDELKCEQRQAEVEDIPDHVDILRYDDINFGDDAAQGDESDSSPLTSVSGTPEPKDGSSAGPLMQLASPTRKGNPNNQIVSDLESSVSSESSQSSLSAPRDQATPRKGKRSKVLEMTTDQSGSPKKPVSKKRRLSAQATLTADTDDDSSDTHPNVVHRLKTKHRLSMDSDGSTDPQSSSNDSDSAFLDTQEGASQASYAYNQSSPHDGTPVDWSALLVLRSQSPTAEELSDLSNGE</sequence>
<organism evidence="2 3">
    <name type="scientific">Armillaria borealis</name>
    <dbReference type="NCBI Taxonomy" id="47425"/>
    <lineage>
        <taxon>Eukaryota</taxon>
        <taxon>Fungi</taxon>
        <taxon>Dikarya</taxon>
        <taxon>Basidiomycota</taxon>
        <taxon>Agaricomycotina</taxon>
        <taxon>Agaricomycetes</taxon>
        <taxon>Agaricomycetidae</taxon>
        <taxon>Agaricales</taxon>
        <taxon>Marasmiineae</taxon>
        <taxon>Physalacriaceae</taxon>
        <taxon>Armillaria</taxon>
    </lineage>
</organism>
<protein>
    <recommendedName>
        <fullName evidence="4">JmjC domain-containing protein</fullName>
    </recommendedName>
</protein>
<name>A0AA39JB79_9AGAR</name>
<feature type="compositionally biased region" description="Polar residues" evidence="1">
    <location>
        <begin position="1011"/>
        <end position="1025"/>
    </location>
</feature>
<feature type="compositionally biased region" description="Low complexity" evidence="1">
    <location>
        <begin position="922"/>
        <end position="939"/>
    </location>
</feature>
<dbReference type="AlphaFoldDB" id="A0AA39JB79"/>
<evidence type="ECO:0008006" key="4">
    <source>
        <dbReference type="Google" id="ProtNLM"/>
    </source>
</evidence>
<feature type="region of interest" description="Disordered" evidence="1">
    <location>
        <begin position="217"/>
        <end position="296"/>
    </location>
</feature>
<comment type="caution">
    <text evidence="2">The sequence shown here is derived from an EMBL/GenBank/DDBJ whole genome shotgun (WGS) entry which is preliminary data.</text>
</comment>
<proteinExistence type="predicted"/>
<dbReference type="Gene3D" id="2.60.120.650">
    <property type="entry name" value="Cupin"/>
    <property type="match status" value="1"/>
</dbReference>
<feature type="compositionally biased region" description="Basic and acidic residues" evidence="1">
    <location>
        <begin position="223"/>
        <end position="233"/>
    </location>
</feature>
<feature type="compositionally biased region" description="Polar residues" evidence="1">
    <location>
        <begin position="909"/>
        <end position="921"/>
    </location>
</feature>
<feature type="compositionally biased region" description="Basic residues" evidence="1">
    <location>
        <begin position="997"/>
        <end position="1006"/>
    </location>
</feature>
<evidence type="ECO:0000313" key="2">
    <source>
        <dbReference type="EMBL" id="KAK0439124.1"/>
    </source>
</evidence>
<feature type="region of interest" description="Disordered" evidence="1">
    <location>
        <begin position="170"/>
        <end position="192"/>
    </location>
</feature>
<dbReference type="Proteomes" id="UP001175226">
    <property type="component" value="Unassembled WGS sequence"/>
</dbReference>
<feature type="region of interest" description="Disordered" evidence="1">
    <location>
        <begin position="347"/>
        <end position="374"/>
    </location>
</feature>
<accession>A0AA39JB79</accession>
<gene>
    <name evidence="2" type="ORF">EV421DRAFT_1906137</name>
</gene>
<keyword evidence="3" id="KW-1185">Reference proteome</keyword>
<dbReference type="EMBL" id="JAUEPT010000039">
    <property type="protein sequence ID" value="KAK0439124.1"/>
    <property type="molecule type" value="Genomic_DNA"/>
</dbReference>
<evidence type="ECO:0000313" key="3">
    <source>
        <dbReference type="Proteomes" id="UP001175226"/>
    </source>
</evidence>